<keyword evidence="2 5" id="KW-0677">Repeat</keyword>
<evidence type="ECO:0000256" key="2">
    <source>
        <dbReference type="ARBA" id="ARBA00022737"/>
    </source>
</evidence>
<dbReference type="InterPro" id="IPR027417">
    <property type="entry name" value="P-loop_NTPase"/>
</dbReference>
<evidence type="ECO:0000256" key="1">
    <source>
        <dbReference type="ARBA" id="ARBA00008675"/>
    </source>
</evidence>
<comment type="caution">
    <text evidence="8">The sequence shown here is derived from an EMBL/GenBank/DDBJ whole genome shotgun (WGS) entry which is preliminary data.</text>
</comment>
<dbReference type="InterPro" id="IPR003959">
    <property type="entry name" value="ATPase_AAA_core"/>
</dbReference>
<reference evidence="8 9" key="1">
    <citation type="journal article" date="2023" name="Plants (Basel)">
        <title>Bridging the Gap: Combining Genomics and Transcriptomics Approaches to Understand Stylosanthes scabra, an Orphan Legume from the Brazilian Caatinga.</title>
        <authorList>
            <person name="Ferreira-Neto J.R.C."/>
            <person name="da Silva M.D."/>
            <person name="Binneck E."/>
            <person name="de Melo N.F."/>
            <person name="da Silva R.H."/>
            <person name="de Melo A.L.T.M."/>
            <person name="Pandolfi V."/>
            <person name="Bustamante F.O."/>
            <person name="Brasileiro-Vidal A.C."/>
            <person name="Benko-Iseppon A.M."/>
        </authorList>
    </citation>
    <scope>NUCLEOTIDE SEQUENCE [LARGE SCALE GENOMIC DNA]</scope>
    <source>
        <tissue evidence="8">Leaves</tissue>
    </source>
</reference>
<dbReference type="PANTHER" id="PTHR43572:SF38">
    <property type="entry name" value="PROTEIN SMAX1-LIKE 6"/>
    <property type="match status" value="1"/>
</dbReference>
<feature type="region of interest" description="Disordered" evidence="6">
    <location>
        <begin position="91"/>
        <end position="114"/>
    </location>
</feature>
<dbReference type="Gene3D" id="1.10.1780.10">
    <property type="entry name" value="Clp, N-terminal domain"/>
    <property type="match status" value="1"/>
</dbReference>
<name>A0ABU6YFP7_9FABA</name>
<keyword evidence="3" id="KW-0805">Transcription regulation</keyword>
<protein>
    <recommendedName>
        <fullName evidence="7">Clp R domain-containing protein</fullName>
    </recommendedName>
</protein>
<sequence>MPTPVSAARQCLTDEAARALDDAVAVARRRSHAQTTSLHAVSALLALPSSTLRDAITRSRTAVTAVAAAVTVSPRLQLRALELSVGVSLDRLPSSKPSSTSSSSGDDEGPPVSNSLMAAIKRSQANQRRHPDTFHLMQIHNHQNPQFNQGTASFLKVELKHFVLSILDDPIVSRVFGEAGFRSPDIKLAVLQPPHPPPSSRIFSRTRCPPPLFLCNLDPARPGAGFTSGFPFMDENCRRVAEILMRKNKRNPLLMGVYAKTALRSFVEMIEKGRGVAMFPPEMASVNVISVENEIQQFFTGGAISEEKMGLRFDELGREAGQCSNDVGGGVVVSFGDVEAFVKDGVDGGALGFVVSRITRLLLEDGGGGGGKVWLVGVAEKCDSYSKLLGLFPNLEQDWDLYPMTVTSATPSMEGLYPKSSLMGSFIPFGGFFSTPSEIKTPVSCSTASFVRCDKCNEKYEDEVADLKVNEESRSLNDRILGCQKKWNDICHNLHHTRSIVDFGISQTRPQAPSLEGLQFGSEFRESGSKDPSHREVQYSNQISCLPREPPGIYPSKQLPCIPDSSEAASISTGTDHVLKFSGIHPTDVRTPWIAPSSMANTSILDHRSSSSLTPVTTDLGLGTIYTSATQEPDTPKLRDHKKHLPNFSESLSIEIDAPNDNASHQTPRSSCSFPNSEGIFDSVDFKSLNKLLAEKVGWQDDAIYAINRSLFLCNSSAGKGKGSRADIWFAFLGPDRIGKKKVASALAEIIFGNKENLISVDLSLQDRSFSSNSVFDCQISHCHDALRRKTVVDYVAGELSKKPLSVVFLDHVDKADYLVQTSLSQALRTGKFPDSHGREISINNRIFIVASTVCKGNSSSISEGSKLFSEERILEAKKCQMQLILGHTPSDDAIKRGITNVKVICRKGFSKPPFLSKRKPADTSDSKEEGNTCKMQKQVRDKTRSYLDLNMPLDEAEGCINENDNEMEISRPCSSDICNQIEEKVLFKPFNSDALADQLLKSISTQFQRTLGSDFQLEIEYDVMIQILAAAWLSEKKHAVEDWIERVLGRAFVEAKQKKQSASSSSQCVMKLVNCESNFVEEIAHGGVCLPSRINLN</sequence>
<evidence type="ECO:0000256" key="5">
    <source>
        <dbReference type="PROSITE-ProRule" id="PRU01251"/>
    </source>
</evidence>
<dbReference type="SUPFAM" id="SSF52540">
    <property type="entry name" value="P-loop containing nucleoside triphosphate hydrolases"/>
    <property type="match status" value="1"/>
</dbReference>
<keyword evidence="9" id="KW-1185">Reference proteome</keyword>
<dbReference type="InterPro" id="IPR036628">
    <property type="entry name" value="Clp_N_dom_sf"/>
</dbReference>
<dbReference type="InterPro" id="IPR051650">
    <property type="entry name" value="SL_signaling_regulator"/>
</dbReference>
<feature type="compositionally biased region" description="Low complexity" evidence="6">
    <location>
        <begin position="94"/>
        <end position="104"/>
    </location>
</feature>
<dbReference type="PROSITE" id="PS51903">
    <property type="entry name" value="CLP_R"/>
    <property type="match status" value="1"/>
</dbReference>
<dbReference type="InterPro" id="IPR058680">
    <property type="entry name" value="NBD_SMAX1-like"/>
</dbReference>
<dbReference type="Gene3D" id="3.40.50.300">
    <property type="entry name" value="P-loop containing nucleotide triphosphate hydrolases"/>
    <property type="match status" value="1"/>
</dbReference>
<dbReference type="InterPro" id="IPR004176">
    <property type="entry name" value="Clp_R_N"/>
</dbReference>
<dbReference type="PANTHER" id="PTHR43572">
    <property type="entry name" value="CHAPERONE PROTEIN CLPD, CHLOROPLASTIC"/>
    <property type="match status" value="1"/>
</dbReference>
<gene>
    <name evidence="8" type="ORF">PIB30_048024</name>
</gene>
<accession>A0ABU6YFP7</accession>
<evidence type="ECO:0000259" key="7">
    <source>
        <dbReference type="PROSITE" id="PS51903"/>
    </source>
</evidence>
<dbReference type="Pfam" id="PF07724">
    <property type="entry name" value="AAA_2"/>
    <property type="match status" value="1"/>
</dbReference>
<dbReference type="Pfam" id="PF26587">
    <property type="entry name" value="AAA_lid_SMAX1"/>
    <property type="match status" value="1"/>
</dbReference>
<evidence type="ECO:0000256" key="4">
    <source>
        <dbReference type="ARBA" id="ARBA00023163"/>
    </source>
</evidence>
<organism evidence="8 9">
    <name type="scientific">Stylosanthes scabra</name>
    <dbReference type="NCBI Taxonomy" id="79078"/>
    <lineage>
        <taxon>Eukaryota</taxon>
        <taxon>Viridiplantae</taxon>
        <taxon>Streptophyta</taxon>
        <taxon>Embryophyta</taxon>
        <taxon>Tracheophyta</taxon>
        <taxon>Spermatophyta</taxon>
        <taxon>Magnoliopsida</taxon>
        <taxon>eudicotyledons</taxon>
        <taxon>Gunneridae</taxon>
        <taxon>Pentapetalae</taxon>
        <taxon>rosids</taxon>
        <taxon>fabids</taxon>
        <taxon>Fabales</taxon>
        <taxon>Fabaceae</taxon>
        <taxon>Papilionoideae</taxon>
        <taxon>50 kb inversion clade</taxon>
        <taxon>dalbergioids sensu lato</taxon>
        <taxon>Dalbergieae</taxon>
        <taxon>Pterocarpus clade</taxon>
        <taxon>Stylosanthes</taxon>
    </lineage>
</organism>
<comment type="similarity">
    <text evidence="1">Belongs to the ClpA/ClpB family.</text>
</comment>
<evidence type="ECO:0000313" key="8">
    <source>
        <dbReference type="EMBL" id="MED6208732.1"/>
    </source>
</evidence>
<evidence type="ECO:0000256" key="3">
    <source>
        <dbReference type="ARBA" id="ARBA00023015"/>
    </source>
</evidence>
<dbReference type="CDD" id="cd19499">
    <property type="entry name" value="RecA-like_ClpB_Hsp104-like"/>
    <property type="match status" value="1"/>
</dbReference>
<dbReference type="Pfam" id="PF23569">
    <property type="entry name" value="NBD_SMAX1"/>
    <property type="match status" value="1"/>
</dbReference>
<evidence type="ECO:0000313" key="9">
    <source>
        <dbReference type="Proteomes" id="UP001341840"/>
    </source>
</evidence>
<dbReference type="EMBL" id="JASCZI010241967">
    <property type="protein sequence ID" value="MED6208732.1"/>
    <property type="molecule type" value="Genomic_DNA"/>
</dbReference>
<feature type="domain" description="Clp R" evidence="7">
    <location>
        <begin position="8"/>
        <end position="197"/>
    </location>
</feature>
<proteinExistence type="inferred from homology"/>
<dbReference type="InterPro" id="IPR058954">
    <property type="entry name" value="AAA_lid_SMAX1"/>
</dbReference>
<evidence type="ECO:0000256" key="6">
    <source>
        <dbReference type="SAM" id="MobiDB-lite"/>
    </source>
</evidence>
<dbReference type="Proteomes" id="UP001341840">
    <property type="component" value="Unassembled WGS sequence"/>
</dbReference>
<keyword evidence="4" id="KW-0804">Transcription</keyword>